<feature type="transmembrane region" description="Helical" evidence="7">
    <location>
        <begin position="28"/>
        <end position="47"/>
    </location>
</feature>
<reference evidence="10" key="1">
    <citation type="journal article" date="2019" name="Int. J. Syst. Evol. Microbiol.">
        <title>The Global Catalogue of Microorganisms (GCM) 10K type strain sequencing project: providing services to taxonomists for standard genome sequencing and annotation.</title>
        <authorList>
            <consortium name="The Broad Institute Genomics Platform"/>
            <consortium name="The Broad Institute Genome Sequencing Center for Infectious Disease"/>
            <person name="Wu L."/>
            <person name="Ma J."/>
        </authorList>
    </citation>
    <scope>NUCLEOTIDE SEQUENCE [LARGE SCALE GENOMIC DNA]</scope>
    <source>
        <strain evidence="10">JCM 10425</strain>
    </source>
</reference>
<feature type="transmembrane region" description="Helical" evidence="7">
    <location>
        <begin position="452"/>
        <end position="470"/>
    </location>
</feature>
<feature type="transmembrane region" description="Helical" evidence="7">
    <location>
        <begin position="365"/>
        <end position="383"/>
    </location>
</feature>
<evidence type="ECO:0000256" key="1">
    <source>
        <dbReference type="ARBA" id="ARBA00004141"/>
    </source>
</evidence>
<evidence type="ECO:0000256" key="7">
    <source>
        <dbReference type="SAM" id="Phobius"/>
    </source>
</evidence>
<dbReference type="PANTHER" id="PTHR43867">
    <property type="entry name" value="CELLULOSE SYNTHASE CATALYTIC SUBUNIT A [UDP-FORMING]"/>
    <property type="match status" value="1"/>
</dbReference>
<dbReference type="SUPFAM" id="SSF53448">
    <property type="entry name" value="Nucleotide-diphospho-sugar transferases"/>
    <property type="match status" value="1"/>
</dbReference>
<feature type="transmembrane region" description="Helical" evidence="7">
    <location>
        <begin position="6"/>
        <end position="21"/>
    </location>
</feature>
<evidence type="ECO:0000256" key="5">
    <source>
        <dbReference type="ARBA" id="ARBA00022989"/>
    </source>
</evidence>
<evidence type="ECO:0000256" key="2">
    <source>
        <dbReference type="ARBA" id="ARBA00022676"/>
    </source>
</evidence>
<keyword evidence="6 7" id="KW-0472">Membrane</keyword>
<feature type="transmembrane region" description="Helical" evidence="7">
    <location>
        <begin position="330"/>
        <end position="353"/>
    </location>
</feature>
<comment type="subcellular location">
    <subcellularLocation>
        <location evidence="1">Membrane</location>
        <topology evidence="1">Multi-pass membrane protein</topology>
    </subcellularLocation>
</comment>
<feature type="transmembrane region" description="Helical" evidence="7">
    <location>
        <begin position="476"/>
        <end position="498"/>
    </location>
</feature>
<name>A0ABP3DRZ9_9ACTN</name>
<feature type="domain" description="Glycosyltransferase 2-like" evidence="8">
    <location>
        <begin position="167"/>
        <end position="362"/>
    </location>
</feature>
<evidence type="ECO:0000256" key="3">
    <source>
        <dbReference type="ARBA" id="ARBA00022679"/>
    </source>
</evidence>
<evidence type="ECO:0000256" key="4">
    <source>
        <dbReference type="ARBA" id="ARBA00022692"/>
    </source>
</evidence>
<organism evidence="9 10">
    <name type="scientific">Cryptosporangium japonicum</name>
    <dbReference type="NCBI Taxonomy" id="80872"/>
    <lineage>
        <taxon>Bacteria</taxon>
        <taxon>Bacillati</taxon>
        <taxon>Actinomycetota</taxon>
        <taxon>Actinomycetes</taxon>
        <taxon>Cryptosporangiales</taxon>
        <taxon>Cryptosporangiaceae</taxon>
        <taxon>Cryptosporangium</taxon>
    </lineage>
</organism>
<protein>
    <submittedName>
        <fullName evidence="9">Glycosyltransferase</fullName>
    </submittedName>
</protein>
<dbReference type="InterPro" id="IPR001173">
    <property type="entry name" value="Glyco_trans_2-like"/>
</dbReference>
<evidence type="ECO:0000259" key="8">
    <source>
        <dbReference type="Pfam" id="PF13632"/>
    </source>
</evidence>
<evidence type="ECO:0000313" key="9">
    <source>
        <dbReference type="EMBL" id="GAA0237535.1"/>
    </source>
</evidence>
<dbReference type="Gene3D" id="3.90.550.10">
    <property type="entry name" value="Spore Coat Polysaccharide Biosynthesis Protein SpsA, Chain A"/>
    <property type="match status" value="1"/>
</dbReference>
<evidence type="ECO:0000256" key="6">
    <source>
        <dbReference type="ARBA" id="ARBA00023136"/>
    </source>
</evidence>
<keyword evidence="10" id="KW-1185">Reference proteome</keyword>
<dbReference type="RefSeq" id="WP_344648797.1">
    <property type="nucleotide sequence ID" value="NZ_BAAAGX010000009.1"/>
</dbReference>
<proteinExistence type="predicted"/>
<accession>A0ABP3DRZ9</accession>
<keyword evidence="2" id="KW-0328">Glycosyltransferase</keyword>
<feature type="transmembrane region" description="Helical" evidence="7">
    <location>
        <begin position="519"/>
        <end position="542"/>
    </location>
</feature>
<gene>
    <name evidence="9" type="ORF">GCM10009539_23500</name>
</gene>
<evidence type="ECO:0000313" key="10">
    <source>
        <dbReference type="Proteomes" id="UP001500967"/>
    </source>
</evidence>
<sequence>MLFLTIGWFVTLIMFWHWWLAPQHRNDWFAFLVNSSLLLYASLYPVLPIVRFNKITTVNPDLPVRQHRVAFCVTKAPSEPWVTARATLEAMLTQDFPYRYDVWLCDEDPSDEAVDWCHERGVLVSTRRGQAEYQREAWPRRAKCKEGNLAYFYDHYGYRDYDVVSQLDCDHVPSPTYLLEMVRPFTDTSVGYVAAPSICDSNADQSWSARGRLNREANFHGAYQSGCNVGYAPSCIGSHYAVRTKALREVGGLGPELAEDFTTTYLLSAAGWQGAFALNAEAHGEGPPTLAAMLTQEFQWSRSLTTVMLTMATQLQTMRWRLRIRFLHALMYYPVLAFTLAGGMCLAPAAVLTGLQWVNVPYLEFVVRFGAVNLWMIGIALLLQHSGVRRPTSAPVVSWEEWLYQLVRWPLILRGVLAAFAQRIRPTRIEFRVTPKGNDGLEVLPTELLHPFYLISLAMSSIALVAEFVLNTDSWGYLLLCLLAASTYTFVSLVLPLLHAHESAKRAGVEFTHALGATAAIPLLVAIALIVPLAVAIAGYPYEHLPHLLY</sequence>
<dbReference type="PANTHER" id="PTHR43867:SF2">
    <property type="entry name" value="CELLULOSE SYNTHASE CATALYTIC SUBUNIT A [UDP-FORMING]"/>
    <property type="match status" value="1"/>
</dbReference>
<dbReference type="EMBL" id="BAAAGX010000009">
    <property type="protein sequence ID" value="GAA0237535.1"/>
    <property type="molecule type" value="Genomic_DNA"/>
</dbReference>
<dbReference type="Pfam" id="PF13632">
    <property type="entry name" value="Glyco_trans_2_3"/>
    <property type="match status" value="1"/>
</dbReference>
<dbReference type="InterPro" id="IPR029044">
    <property type="entry name" value="Nucleotide-diphossugar_trans"/>
</dbReference>
<keyword evidence="3" id="KW-0808">Transferase</keyword>
<keyword evidence="4 7" id="KW-0812">Transmembrane</keyword>
<comment type="caution">
    <text evidence="9">The sequence shown here is derived from an EMBL/GenBank/DDBJ whole genome shotgun (WGS) entry which is preliminary data.</text>
</comment>
<dbReference type="InterPro" id="IPR050321">
    <property type="entry name" value="Glycosyltr_2/OpgH_subfam"/>
</dbReference>
<keyword evidence="5 7" id="KW-1133">Transmembrane helix</keyword>
<dbReference type="Proteomes" id="UP001500967">
    <property type="component" value="Unassembled WGS sequence"/>
</dbReference>